<reference evidence="2" key="1">
    <citation type="submission" date="2022-12" db="EMBL/GenBank/DDBJ databases">
        <authorList>
            <person name="Alioto T."/>
            <person name="Alioto T."/>
            <person name="Gomez Garrido J."/>
        </authorList>
    </citation>
    <scope>NUCLEOTIDE SEQUENCE</scope>
</reference>
<gene>
    <name evidence="2" type="ORF">PODLI_1B024614</name>
</gene>
<feature type="compositionally biased region" description="Polar residues" evidence="1">
    <location>
        <begin position="24"/>
        <end position="36"/>
    </location>
</feature>
<proteinExistence type="predicted"/>
<evidence type="ECO:0000256" key="1">
    <source>
        <dbReference type="SAM" id="MobiDB-lite"/>
    </source>
</evidence>
<accession>A0AA35NU52</accession>
<sequence length="104" mass="11379">MSEQTTTLHKALAGGKEMSKHHFQASSKGIGSSPTIQNRRKQACSICHVTALEIFEDGYHISSVSSFPALNSEHHAGPMASSSVGFIRRHQTLNTYSPTLLQRK</sequence>
<dbReference type="EMBL" id="OX395126">
    <property type="protein sequence ID" value="CAI5764231.1"/>
    <property type="molecule type" value="Genomic_DNA"/>
</dbReference>
<feature type="region of interest" description="Disordered" evidence="1">
    <location>
        <begin position="1"/>
        <end position="36"/>
    </location>
</feature>
<evidence type="ECO:0000313" key="3">
    <source>
        <dbReference type="Proteomes" id="UP001178461"/>
    </source>
</evidence>
<dbReference type="AlphaFoldDB" id="A0AA35NU52"/>
<keyword evidence="3" id="KW-1185">Reference proteome</keyword>
<evidence type="ECO:0000313" key="2">
    <source>
        <dbReference type="EMBL" id="CAI5764231.1"/>
    </source>
</evidence>
<dbReference type="Proteomes" id="UP001178461">
    <property type="component" value="Chromosome 1"/>
</dbReference>
<organism evidence="2 3">
    <name type="scientific">Podarcis lilfordi</name>
    <name type="common">Lilford's wall lizard</name>
    <dbReference type="NCBI Taxonomy" id="74358"/>
    <lineage>
        <taxon>Eukaryota</taxon>
        <taxon>Metazoa</taxon>
        <taxon>Chordata</taxon>
        <taxon>Craniata</taxon>
        <taxon>Vertebrata</taxon>
        <taxon>Euteleostomi</taxon>
        <taxon>Lepidosauria</taxon>
        <taxon>Squamata</taxon>
        <taxon>Bifurcata</taxon>
        <taxon>Unidentata</taxon>
        <taxon>Episquamata</taxon>
        <taxon>Laterata</taxon>
        <taxon>Lacertibaenia</taxon>
        <taxon>Lacertidae</taxon>
        <taxon>Podarcis</taxon>
    </lineage>
</organism>
<protein>
    <submittedName>
        <fullName evidence="2">Uncharacterized protein</fullName>
    </submittedName>
</protein>
<name>A0AA35NU52_9SAUR</name>